<feature type="transmembrane region" description="Helical" evidence="1">
    <location>
        <begin position="20"/>
        <end position="42"/>
    </location>
</feature>
<evidence type="ECO:0000313" key="2">
    <source>
        <dbReference type="EMBL" id="KNZ43704.1"/>
    </source>
</evidence>
<proteinExistence type="predicted"/>
<protein>
    <submittedName>
        <fullName evidence="2">Uncharacterized protein</fullName>
    </submittedName>
</protein>
<keyword evidence="1" id="KW-0812">Transmembrane</keyword>
<sequence>MSVSTQDHSSAALGGRKSESVFYHLFFFSAPFVMRTNFVYFVHDEKNGAKRGDKVQIVPLVKGFPPTRPIPYCVS</sequence>
<name>A0A0L6U5A7_9BASI</name>
<reference evidence="2 3" key="1">
    <citation type="submission" date="2015-08" db="EMBL/GenBank/DDBJ databases">
        <title>Next Generation Sequencing and Analysis of the Genome of Puccinia sorghi L Schw, the Causal Agent of Maize Common Rust.</title>
        <authorList>
            <person name="Rochi L."/>
            <person name="Burguener G."/>
            <person name="Darino M."/>
            <person name="Turjanski A."/>
            <person name="Kreff E."/>
            <person name="Dieguez M.J."/>
            <person name="Sacco F."/>
        </authorList>
    </citation>
    <scope>NUCLEOTIDE SEQUENCE [LARGE SCALE GENOMIC DNA]</scope>
    <source>
        <strain evidence="2 3">RO10H11247</strain>
    </source>
</reference>
<dbReference type="VEuPathDB" id="FungiDB:VP01_9957g1"/>
<keyword evidence="3" id="KW-1185">Reference proteome</keyword>
<dbReference type="AlphaFoldDB" id="A0A0L6U5A7"/>
<accession>A0A0L6U5A7</accession>
<keyword evidence="1" id="KW-0472">Membrane</keyword>
<keyword evidence="1" id="KW-1133">Transmembrane helix</keyword>
<comment type="caution">
    <text evidence="2">The sequence shown here is derived from an EMBL/GenBank/DDBJ whole genome shotgun (WGS) entry which is preliminary data.</text>
</comment>
<gene>
    <name evidence="2" type="ORF">VP01_9957g1</name>
</gene>
<organism evidence="2 3">
    <name type="scientific">Puccinia sorghi</name>
    <dbReference type="NCBI Taxonomy" id="27349"/>
    <lineage>
        <taxon>Eukaryota</taxon>
        <taxon>Fungi</taxon>
        <taxon>Dikarya</taxon>
        <taxon>Basidiomycota</taxon>
        <taxon>Pucciniomycotina</taxon>
        <taxon>Pucciniomycetes</taxon>
        <taxon>Pucciniales</taxon>
        <taxon>Pucciniaceae</taxon>
        <taxon>Puccinia</taxon>
    </lineage>
</organism>
<evidence type="ECO:0000313" key="3">
    <source>
        <dbReference type="Proteomes" id="UP000037035"/>
    </source>
</evidence>
<dbReference type="EMBL" id="LAVV01015666">
    <property type="protein sequence ID" value="KNZ43704.1"/>
    <property type="molecule type" value="Genomic_DNA"/>
</dbReference>
<dbReference type="Proteomes" id="UP000037035">
    <property type="component" value="Unassembled WGS sequence"/>
</dbReference>
<evidence type="ECO:0000256" key="1">
    <source>
        <dbReference type="SAM" id="Phobius"/>
    </source>
</evidence>